<sequence>AGASHNVRFKWYRDRDGKLVADWSYTIPDPGQYGYGSWPWFYAYCYIGYHPEEISEDGNYYVDILWDATLLQRITFTITGIEEPYAGIISRMELGYDGDRASIPAYDIPQGKRGLVHIWGRNDMSTSQKMGISWVVRGPPGWPDGPILEEYYDWQAFSTGPGDEHEFIGGRFNLDEVGLYDIRAGLLMNPDEPWYVDVYYGDLCTVAAVVPTISEFKISDYVKA</sequence>
<organism evidence="1">
    <name type="scientific">marine sediment metagenome</name>
    <dbReference type="NCBI Taxonomy" id="412755"/>
    <lineage>
        <taxon>unclassified sequences</taxon>
        <taxon>metagenomes</taxon>
        <taxon>ecological metagenomes</taxon>
    </lineage>
</organism>
<proteinExistence type="predicted"/>
<evidence type="ECO:0000313" key="1">
    <source>
        <dbReference type="EMBL" id="GAJ14483.1"/>
    </source>
</evidence>
<dbReference type="EMBL" id="BARW01028597">
    <property type="protein sequence ID" value="GAJ14483.1"/>
    <property type="molecule type" value="Genomic_DNA"/>
</dbReference>
<dbReference type="AlphaFoldDB" id="X1UAE3"/>
<gene>
    <name evidence="1" type="ORF">S12H4_46134</name>
</gene>
<accession>X1UAE3</accession>
<protein>
    <submittedName>
        <fullName evidence="1">Uncharacterized protein</fullName>
    </submittedName>
</protein>
<comment type="caution">
    <text evidence="1">The sequence shown here is derived from an EMBL/GenBank/DDBJ whole genome shotgun (WGS) entry which is preliminary data.</text>
</comment>
<feature type="non-terminal residue" evidence="1">
    <location>
        <position position="1"/>
    </location>
</feature>
<name>X1UAE3_9ZZZZ</name>
<reference evidence="1" key="1">
    <citation type="journal article" date="2014" name="Front. Microbiol.">
        <title>High frequency of phylogenetically diverse reductive dehalogenase-homologous genes in deep subseafloor sedimentary metagenomes.</title>
        <authorList>
            <person name="Kawai M."/>
            <person name="Futagami T."/>
            <person name="Toyoda A."/>
            <person name="Takaki Y."/>
            <person name="Nishi S."/>
            <person name="Hori S."/>
            <person name="Arai W."/>
            <person name="Tsubouchi T."/>
            <person name="Morono Y."/>
            <person name="Uchiyama I."/>
            <person name="Ito T."/>
            <person name="Fujiyama A."/>
            <person name="Inagaki F."/>
            <person name="Takami H."/>
        </authorList>
    </citation>
    <scope>NUCLEOTIDE SEQUENCE</scope>
    <source>
        <strain evidence="1">Expedition CK06-06</strain>
    </source>
</reference>